<feature type="region of interest" description="Disordered" evidence="1">
    <location>
        <begin position="369"/>
        <end position="392"/>
    </location>
</feature>
<feature type="compositionally biased region" description="Polar residues" evidence="1">
    <location>
        <begin position="369"/>
        <end position="391"/>
    </location>
</feature>
<evidence type="ECO:0000256" key="1">
    <source>
        <dbReference type="SAM" id="MobiDB-lite"/>
    </source>
</evidence>
<feature type="domain" description="F-box" evidence="2">
    <location>
        <begin position="51"/>
        <end position="105"/>
    </location>
</feature>
<dbReference type="PROSITE" id="PS50181">
    <property type="entry name" value="FBOX"/>
    <property type="match status" value="1"/>
</dbReference>
<sequence length="571" mass="64865">MGRLAQTLDSLRLQDGQPDVEARSRELDSLLRHLTSSEIRRLKIELNTSSNDICLELPLELLLCITQHLDLEEVVSLRSVSRKWNETFSSAEFCLGIIKRHFRPIWEEHYNLNTDRKLLEKESLMKWLPGAIRNRIRRQHGRYQSMSILPRDGRMTSDWSDWQYKNGRIAYRVSRSAISVRDIRTNLTATYMDGNRLNLESWHLSDEVLLAAKKGPISLSAWPLAYPQTMSHGSIRLPAPAVRISAHKNQVGIVTTAHQVLIWSIGGALISVDTSAVHEYLPGFTIRQGLVVLHPLEQSCFYVIYEAWPKHFTSTNVHTRRVVAQEFMGGKPTKIKLLDLHLSRAESLDLTGPLHDGVVGIHKSFQAQLSTTSESDTGEYQRNGRSGQTETNDIHPTVFTMATFDIYQGRFALEDYCVSHHHSEEFLRSAFYWRNQVFVPVYGKPSEAKNPVEQNSLIAINQRKPYTGRQSIPCYGFQGSPLHLIPAGSHSDIAYYWTGNVDYAVGDEEIDHIYDVGSGIPNIIQRDDDFVVLMNWGGWTVWCFDKGRGAAARSDLVEIATTTSPSTSYRR</sequence>
<evidence type="ECO:0000259" key="2">
    <source>
        <dbReference type="PROSITE" id="PS50181"/>
    </source>
</evidence>
<keyword evidence="4" id="KW-1185">Reference proteome</keyword>
<dbReference type="STRING" id="1095630.A0A2J6T0G0"/>
<evidence type="ECO:0000313" key="4">
    <source>
        <dbReference type="Proteomes" id="UP000235371"/>
    </source>
</evidence>
<dbReference type="GeneID" id="36591681"/>
<proteinExistence type="predicted"/>
<dbReference type="InParanoid" id="A0A2J6T0G0"/>
<evidence type="ECO:0000313" key="3">
    <source>
        <dbReference type="EMBL" id="PMD56413.1"/>
    </source>
</evidence>
<protein>
    <recommendedName>
        <fullName evidence="2">F-box domain-containing protein</fullName>
    </recommendedName>
</protein>
<organism evidence="3 4">
    <name type="scientific">Hyaloscypha bicolor E</name>
    <dbReference type="NCBI Taxonomy" id="1095630"/>
    <lineage>
        <taxon>Eukaryota</taxon>
        <taxon>Fungi</taxon>
        <taxon>Dikarya</taxon>
        <taxon>Ascomycota</taxon>
        <taxon>Pezizomycotina</taxon>
        <taxon>Leotiomycetes</taxon>
        <taxon>Helotiales</taxon>
        <taxon>Hyaloscyphaceae</taxon>
        <taxon>Hyaloscypha</taxon>
        <taxon>Hyaloscypha bicolor</taxon>
    </lineage>
</organism>
<dbReference type="Proteomes" id="UP000235371">
    <property type="component" value="Unassembled WGS sequence"/>
</dbReference>
<dbReference type="SUPFAM" id="SSF81383">
    <property type="entry name" value="F-box domain"/>
    <property type="match status" value="1"/>
</dbReference>
<accession>A0A2J6T0G0</accession>
<dbReference type="AlphaFoldDB" id="A0A2J6T0G0"/>
<dbReference type="EMBL" id="KZ613848">
    <property type="protein sequence ID" value="PMD56413.1"/>
    <property type="molecule type" value="Genomic_DNA"/>
</dbReference>
<dbReference type="SMART" id="SM00256">
    <property type="entry name" value="FBOX"/>
    <property type="match status" value="1"/>
</dbReference>
<gene>
    <name evidence="3" type="ORF">K444DRAFT_63340</name>
</gene>
<dbReference type="InterPro" id="IPR036047">
    <property type="entry name" value="F-box-like_dom_sf"/>
</dbReference>
<reference evidence="3 4" key="1">
    <citation type="submission" date="2016-04" db="EMBL/GenBank/DDBJ databases">
        <title>A degradative enzymes factory behind the ericoid mycorrhizal symbiosis.</title>
        <authorList>
            <consortium name="DOE Joint Genome Institute"/>
            <person name="Martino E."/>
            <person name="Morin E."/>
            <person name="Grelet G."/>
            <person name="Kuo A."/>
            <person name="Kohler A."/>
            <person name="Daghino S."/>
            <person name="Barry K."/>
            <person name="Choi C."/>
            <person name="Cichocki N."/>
            <person name="Clum A."/>
            <person name="Copeland A."/>
            <person name="Hainaut M."/>
            <person name="Haridas S."/>
            <person name="Labutti K."/>
            <person name="Lindquist E."/>
            <person name="Lipzen A."/>
            <person name="Khouja H.-R."/>
            <person name="Murat C."/>
            <person name="Ohm R."/>
            <person name="Olson A."/>
            <person name="Spatafora J."/>
            <person name="Veneault-Fourrey C."/>
            <person name="Henrissat B."/>
            <person name="Grigoriev I."/>
            <person name="Martin F."/>
            <person name="Perotto S."/>
        </authorList>
    </citation>
    <scope>NUCLEOTIDE SEQUENCE [LARGE SCALE GENOMIC DNA]</scope>
    <source>
        <strain evidence="3 4">E</strain>
    </source>
</reference>
<dbReference type="InterPro" id="IPR001810">
    <property type="entry name" value="F-box_dom"/>
</dbReference>
<dbReference type="RefSeq" id="XP_024733317.1">
    <property type="nucleotide sequence ID" value="XM_024883604.1"/>
</dbReference>
<name>A0A2J6T0G0_9HELO</name>
<dbReference type="Gene3D" id="1.20.1280.50">
    <property type="match status" value="1"/>
</dbReference>
<dbReference type="OrthoDB" id="5295250at2759"/>
<dbReference type="Pfam" id="PF00646">
    <property type="entry name" value="F-box"/>
    <property type="match status" value="1"/>
</dbReference>